<proteinExistence type="predicted"/>
<sequence length="131" mass="14923">MTWLGALENTGFQPSSLKNTLAEKRDHRRVLVLFSRGDAQTAWGTLQTEKTGLAERDLDVLVFTDANLSDSDRRFLTQNPFKLAPSDEFKGWLIGKDGGVKRTFVKPINPNELFRLIDSMPMRQAEMRKPQ</sequence>
<organism evidence="3 4">
    <name type="scientific">Larkinella terrae</name>
    <dbReference type="NCBI Taxonomy" id="2025311"/>
    <lineage>
        <taxon>Bacteria</taxon>
        <taxon>Pseudomonadati</taxon>
        <taxon>Bacteroidota</taxon>
        <taxon>Cytophagia</taxon>
        <taxon>Cytophagales</taxon>
        <taxon>Spirosomataceae</taxon>
        <taxon>Larkinella</taxon>
    </lineage>
</organism>
<keyword evidence="4" id="KW-1185">Reference proteome</keyword>
<evidence type="ECO:0000259" key="2">
    <source>
        <dbReference type="Pfam" id="PF13778"/>
    </source>
</evidence>
<dbReference type="InterPro" id="IPR025232">
    <property type="entry name" value="DUF4174"/>
</dbReference>
<evidence type="ECO:0000313" key="4">
    <source>
        <dbReference type="Proteomes" id="UP000441754"/>
    </source>
</evidence>
<dbReference type="Pfam" id="PF13778">
    <property type="entry name" value="DUF4174"/>
    <property type="match status" value="1"/>
</dbReference>
<dbReference type="OrthoDB" id="7362103at2"/>
<protein>
    <submittedName>
        <fullName evidence="3">DUF4174 domain-containing protein</fullName>
    </submittedName>
</protein>
<gene>
    <name evidence="3" type="ORF">GJJ30_25080</name>
</gene>
<keyword evidence="1" id="KW-0732">Signal</keyword>
<dbReference type="EMBL" id="WJXZ01000014">
    <property type="protein sequence ID" value="MRS64597.1"/>
    <property type="molecule type" value="Genomic_DNA"/>
</dbReference>
<dbReference type="AlphaFoldDB" id="A0A7K0ES07"/>
<name>A0A7K0ES07_9BACT</name>
<reference evidence="3 4" key="1">
    <citation type="journal article" date="2018" name="Antonie Van Leeuwenhoek">
        <title>Larkinella terrae sp. nov., isolated from soil on Jeju Island, South Korea.</title>
        <authorList>
            <person name="Ten L.N."/>
            <person name="Jeon J."/>
            <person name="Park S.J."/>
            <person name="Park S."/>
            <person name="Lee S.Y."/>
            <person name="Kim M.K."/>
            <person name="Jung H.Y."/>
        </authorList>
    </citation>
    <scope>NUCLEOTIDE SEQUENCE [LARGE SCALE GENOMIC DNA]</scope>
    <source>
        <strain evidence="3 4">KCTC 52001</strain>
    </source>
</reference>
<accession>A0A7K0ES07</accession>
<evidence type="ECO:0000313" key="3">
    <source>
        <dbReference type="EMBL" id="MRS64597.1"/>
    </source>
</evidence>
<feature type="domain" description="DUF4174" evidence="2">
    <location>
        <begin position="21"/>
        <end position="126"/>
    </location>
</feature>
<dbReference type="Proteomes" id="UP000441754">
    <property type="component" value="Unassembled WGS sequence"/>
</dbReference>
<evidence type="ECO:0000256" key="1">
    <source>
        <dbReference type="ARBA" id="ARBA00022729"/>
    </source>
</evidence>
<comment type="caution">
    <text evidence="3">The sequence shown here is derived from an EMBL/GenBank/DDBJ whole genome shotgun (WGS) entry which is preliminary data.</text>
</comment>